<sequence length="280" mass="32418">MKYLNIVLSIIILSVFASCGSHKRTTSQKIIDQRQQNKVVKKTVTPVKLQKIDEADVIHADLLRRKPNLNENTMAYIDEYNDIAILEMIAYKIPASITLAQGILESNSGKSRLSVKGNNHFGIKCHTWDGKRMYHDDDARQECFRKYEHPLTSFRDHSLFLFDRKRYAGLFELRKKDYKGWSKGLRKAGYATDPRYPAKLITLIETYELDKYDDFDESYLYNGKVIKKTKDDVTSKYIIVSKGDTLYSLAKNNNLTVDKLKWLNGLKNNELSVGQKIFVE</sequence>
<dbReference type="Pfam" id="PF01476">
    <property type="entry name" value="LysM"/>
    <property type="match status" value="1"/>
</dbReference>
<dbReference type="EMBL" id="JAEHFJ010000005">
    <property type="protein sequence ID" value="MBJ2175081.1"/>
    <property type="molecule type" value="Genomic_DNA"/>
</dbReference>
<dbReference type="PROSITE" id="PS51782">
    <property type="entry name" value="LYSM"/>
    <property type="match status" value="1"/>
</dbReference>
<dbReference type="InterPro" id="IPR018392">
    <property type="entry name" value="LysM"/>
</dbReference>
<organism evidence="7 8">
    <name type="scientific">Aureibaculum flavum</name>
    <dbReference type="NCBI Taxonomy" id="2795986"/>
    <lineage>
        <taxon>Bacteria</taxon>
        <taxon>Pseudomonadati</taxon>
        <taxon>Bacteroidota</taxon>
        <taxon>Flavobacteriia</taxon>
        <taxon>Flavobacteriales</taxon>
        <taxon>Flavobacteriaceae</taxon>
        <taxon>Aureibaculum</taxon>
    </lineage>
</organism>
<dbReference type="Proteomes" id="UP000623301">
    <property type="component" value="Unassembled WGS sequence"/>
</dbReference>
<dbReference type="InterPro" id="IPR036779">
    <property type="entry name" value="LysM_dom_sf"/>
</dbReference>
<feature type="signal peptide" evidence="5">
    <location>
        <begin position="1"/>
        <end position="17"/>
    </location>
</feature>
<dbReference type="CDD" id="cd00118">
    <property type="entry name" value="LysM"/>
    <property type="match status" value="1"/>
</dbReference>
<evidence type="ECO:0000256" key="4">
    <source>
        <dbReference type="ARBA" id="ARBA00032108"/>
    </source>
</evidence>
<evidence type="ECO:0000256" key="1">
    <source>
        <dbReference type="ARBA" id="ARBA00022529"/>
    </source>
</evidence>
<dbReference type="Gene3D" id="1.10.530.10">
    <property type="match status" value="1"/>
</dbReference>
<reference evidence="7 8" key="1">
    <citation type="submission" date="2020-12" db="EMBL/GenBank/DDBJ databases">
        <title>Aureibaculum luteum sp. nov. and Aureibaculum flavum sp. nov., novel members of the family Flavobacteriaceae isolated from Antarctic intertidal sediments.</title>
        <authorList>
            <person name="He X."/>
            <person name="Zhang X."/>
        </authorList>
    </citation>
    <scope>NUCLEOTIDE SEQUENCE [LARGE SCALE GENOMIC DNA]</scope>
    <source>
        <strain evidence="7 8">A20</strain>
    </source>
</reference>
<evidence type="ECO:0000256" key="5">
    <source>
        <dbReference type="SAM" id="SignalP"/>
    </source>
</evidence>
<dbReference type="PANTHER" id="PTHR33308:SF9">
    <property type="entry name" value="PEPTIDOGLYCAN HYDROLASE FLGJ"/>
    <property type="match status" value="1"/>
</dbReference>
<dbReference type="Pfam" id="PF01832">
    <property type="entry name" value="Glucosaminidase"/>
    <property type="match status" value="1"/>
</dbReference>
<keyword evidence="3" id="KW-0378">Hydrolase</keyword>
<keyword evidence="5" id="KW-0732">Signal</keyword>
<dbReference type="PANTHER" id="PTHR33308">
    <property type="entry name" value="PEPTIDOGLYCAN HYDROLASE FLGJ"/>
    <property type="match status" value="1"/>
</dbReference>
<feature type="chain" id="PRO_5046149775" description="Peptidoglycan hydrolase" evidence="5">
    <location>
        <begin position="18"/>
        <end position="280"/>
    </location>
</feature>
<gene>
    <name evidence="7" type="ORF">JBL43_12585</name>
</gene>
<dbReference type="InterPro" id="IPR002901">
    <property type="entry name" value="MGlyc_endo_b_GlcNAc-like_dom"/>
</dbReference>
<keyword evidence="1" id="KW-0929">Antimicrobial</keyword>
<keyword evidence="2" id="KW-0081">Bacteriolytic enzyme</keyword>
<evidence type="ECO:0000313" key="8">
    <source>
        <dbReference type="Proteomes" id="UP000623301"/>
    </source>
</evidence>
<dbReference type="InterPro" id="IPR051056">
    <property type="entry name" value="Glycosyl_Hydrolase_73"/>
</dbReference>
<comment type="caution">
    <text evidence="7">The sequence shown here is derived from an EMBL/GenBank/DDBJ whole genome shotgun (WGS) entry which is preliminary data.</text>
</comment>
<keyword evidence="8" id="KW-1185">Reference proteome</keyword>
<evidence type="ECO:0000259" key="6">
    <source>
        <dbReference type="PROSITE" id="PS51782"/>
    </source>
</evidence>
<dbReference type="Gene3D" id="3.10.350.10">
    <property type="entry name" value="LysM domain"/>
    <property type="match status" value="1"/>
</dbReference>
<evidence type="ECO:0000313" key="7">
    <source>
        <dbReference type="EMBL" id="MBJ2175081.1"/>
    </source>
</evidence>
<dbReference type="SMART" id="SM00047">
    <property type="entry name" value="LYZ2"/>
    <property type="match status" value="1"/>
</dbReference>
<dbReference type="SMART" id="SM00257">
    <property type="entry name" value="LysM"/>
    <property type="match status" value="1"/>
</dbReference>
<name>A0ABS0WSW9_9FLAO</name>
<feature type="domain" description="LysM" evidence="6">
    <location>
        <begin position="236"/>
        <end position="279"/>
    </location>
</feature>
<protein>
    <recommendedName>
        <fullName evidence="4">Peptidoglycan hydrolase</fullName>
    </recommendedName>
</protein>
<dbReference type="SUPFAM" id="SSF54106">
    <property type="entry name" value="LysM domain"/>
    <property type="match status" value="1"/>
</dbReference>
<evidence type="ECO:0000256" key="2">
    <source>
        <dbReference type="ARBA" id="ARBA00022638"/>
    </source>
</evidence>
<proteinExistence type="predicted"/>
<dbReference type="RefSeq" id="WP_198841757.1">
    <property type="nucleotide sequence ID" value="NZ_JAEHFJ010000005.1"/>
</dbReference>
<accession>A0ABS0WSW9</accession>
<dbReference type="PROSITE" id="PS51257">
    <property type="entry name" value="PROKAR_LIPOPROTEIN"/>
    <property type="match status" value="1"/>
</dbReference>
<evidence type="ECO:0000256" key="3">
    <source>
        <dbReference type="ARBA" id="ARBA00022801"/>
    </source>
</evidence>